<evidence type="ECO:0000313" key="3">
    <source>
        <dbReference type="Proteomes" id="UP001148786"/>
    </source>
</evidence>
<dbReference type="EMBL" id="JANKHO010000569">
    <property type="protein sequence ID" value="KAJ3508357.1"/>
    <property type="molecule type" value="Genomic_DNA"/>
</dbReference>
<feature type="compositionally biased region" description="Basic and acidic residues" evidence="1">
    <location>
        <begin position="72"/>
        <end position="81"/>
    </location>
</feature>
<feature type="region of interest" description="Disordered" evidence="1">
    <location>
        <begin position="66"/>
        <end position="94"/>
    </location>
</feature>
<protein>
    <submittedName>
        <fullName evidence="2">Uncharacterized protein</fullName>
    </submittedName>
</protein>
<dbReference type="AlphaFoldDB" id="A0A9W8K0J9"/>
<gene>
    <name evidence="2" type="ORF">NLJ89_g5804</name>
</gene>
<evidence type="ECO:0000313" key="2">
    <source>
        <dbReference type="EMBL" id="KAJ3508357.1"/>
    </source>
</evidence>
<accession>A0A9W8K0J9</accession>
<evidence type="ECO:0000256" key="1">
    <source>
        <dbReference type="SAM" id="MobiDB-lite"/>
    </source>
</evidence>
<comment type="caution">
    <text evidence="2">The sequence shown here is derived from an EMBL/GenBank/DDBJ whole genome shotgun (WGS) entry which is preliminary data.</text>
</comment>
<proteinExistence type="predicted"/>
<feature type="region of interest" description="Disordered" evidence="1">
    <location>
        <begin position="1"/>
        <end position="22"/>
    </location>
</feature>
<keyword evidence="3" id="KW-1185">Reference proteome</keyword>
<dbReference type="Proteomes" id="UP001148786">
    <property type="component" value="Unassembled WGS sequence"/>
</dbReference>
<organism evidence="2 3">
    <name type="scientific">Agrocybe chaxingu</name>
    <dbReference type="NCBI Taxonomy" id="84603"/>
    <lineage>
        <taxon>Eukaryota</taxon>
        <taxon>Fungi</taxon>
        <taxon>Dikarya</taxon>
        <taxon>Basidiomycota</taxon>
        <taxon>Agaricomycotina</taxon>
        <taxon>Agaricomycetes</taxon>
        <taxon>Agaricomycetidae</taxon>
        <taxon>Agaricales</taxon>
        <taxon>Agaricineae</taxon>
        <taxon>Strophariaceae</taxon>
        <taxon>Agrocybe</taxon>
    </lineage>
</organism>
<name>A0A9W8K0J9_9AGAR</name>
<sequence length="94" mass="10226">MSPLTISFPALTTSTATHDLSDRRRRRCGVALLASNVATPALSTPTARKTLPTTAENEKMVERTIRPPFANVHRDDRRRTNPDGGLLESSDAPA</sequence>
<reference evidence="2" key="1">
    <citation type="submission" date="2022-07" db="EMBL/GenBank/DDBJ databases">
        <title>Genome Sequence of Agrocybe chaxingu.</title>
        <authorList>
            <person name="Buettner E."/>
        </authorList>
    </citation>
    <scope>NUCLEOTIDE SEQUENCE</scope>
    <source>
        <strain evidence="2">MP-N11</strain>
    </source>
</reference>